<feature type="domain" description="Endonuclease GajA/Old nuclease/RecF-like AAA" evidence="1">
    <location>
        <begin position="1"/>
        <end position="501"/>
    </location>
</feature>
<dbReference type="AlphaFoldDB" id="A0A841ERG6"/>
<proteinExistence type="predicted"/>
<comment type="caution">
    <text evidence="2">The sequence shown here is derived from an EMBL/GenBank/DDBJ whole genome shotgun (WGS) entry which is preliminary data.</text>
</comment>
<dbReference type="PANTHER" id="PTHR43581">
    <property type="entry name" value="ATP/GTP PHOSPHATASE"/>
    <property type="match status" value="1"/>
</dbReference>
<organism evidence="2 3">
    <name type="scientific">Arcicella rosea</name>
    <dbReference type="NCBI Taxonomy" id="502909"/>
    <lineage>
        <taxon>Bacteria</taxon>
        <taxon>Pseudomonadati</taxon>
        <taxon>Bacteroidota</taxon>
        <taxon>Cytophagia</taxon>
        <taxon>Cytophagales</taxon>
        <taxon>Flectobacillaceae</taxon>
        <taxon>Arcicella</taxon>
    </lineage>
</organism>
<dbReference type="InterPro" id="IPR027417">
    <property type="entry name" value="P-loop_NTPase"/>
</dbReference>
<reference evidence="2 3" key="1">
    <citation type="submission" date="2020-08" db="EMBL/GenBank/DDBJ databases">
        <title>Functional genomics of gut bacteria from endangered species of beetles.</title>
        <authorList>
            <person name="Carlos-Shanley C."/>
        </authorList>
    </citation>
    <scope>NUCLEOTIDE SEQUENCE [LARGE SCALE GENOMIC DNA]</scope>
    <source>
        <strain evidence="2 3">S00070</strain>
    </source>
</reference>
<sequence length="569" mass="66206">MLTGIKFKNYKAFLEGHLEIKPVTILLGANSVGKSSLIQLFLMLQETALAKNYKSALKLHGGLFSLGEGINLFRNKDSNNALHFEIEFNEPALSETIQRDFFDRYFDEVINFSYFIFSRLPNNNNGSDLKFIQEKFIKDKSSNQKQLRDIGLFGHGKRDLNKSSREDFISLITRTNDFIKKIKDRDIFKEITQSIFYFRSNFVGQMLLHNKDEIILTYDFLKKLQEIKNSEKVSIEYDFMYGDSALKIKNFKLKIGGFEIVNVNFNDVSGAESFITSDIVDFEKINSKQIHDFKQVFKNNKTVFSFIENYEYTEHNNSVFCFYFINFISQVINKLEESFNTQKINYVSPLRAHPKRYYFLDKAKANSFLDTLDGEAIAEILKEDSTLKESVNNWFKKFNLHIDVGPIKDIIHQIVVKQNSLDLDITDVGFGVSQVLPVIIQGFLSKERSITLVEQPEIHLHPKMQADLADLFIDIAVRKHTKKDGFVTNKYLIIETHSEYLLKRLRRRISENKITPDKVAIYYLEPQEDTKSAQIKRIDISEKGAFDWPKDFYTGDLADDITEFLRNQI</sequence>
<dbReference type="RefSeq" id="WP_184132672.1">
    <property type="nucleotide sequence ID" value="NZ_JACHKT010000008.1"/>
</dbReference>
<dbReference type="PANTHER" id="PTHR43581:SF2">
    <property type="entry name" value="EXCINUCLEASE ATPASE SUBUNIT"/>
    <property type="match status" value="1"/>
</dbReference>
<evidence type="ECO:0000313" key="3">
    <source>
        <dbReference type="Proteomes" id="UP000524404"/>
    </source>
</evidence>
<accession>A0A841ERG6</accession>
<dbReference type="InterPro" id="IPR051396">
    <property type="entry name" value="Bact_Antivir_Def_Nuclease"/>
</dbReference>
<protein>
    <submittedName>
        <fullName evidence="2">Putative ATPase</fullName>
    </submittedName>
</protein>
<evidence type="ECO:0000259" key="1">
    <source>
        <dbReference type="Pfam" id="PF13175"/>
    </source>
</evidence>
<keyword evidence="3" id="KW-1185">Reference proteome</keyword>
<dbReference type="InterPro" id="IPR041685">
    <property type="entry name" value="AAA_GajA/Old/RecF-like"/>
</dbReference>
<dbReference type="EMBL" id="JACHKT010000008">
    <property type="protein sequence ID" value="MBB6002850.1"/>
    <property type="molecule type" value="Genomic_DNA"/>
</dbReference>
<dbReference type="Pfam" id="PF13175">
    <property type="entry name" value="AAA_15"/>
    <property type="match status" value="1"/>
</dbReference>
<dbReference type="Proteomes" id="UP000524404">
    <property type="component" value="Unassembled WGS sequence"/>
</dbReference>
<dbReference type="SUPFAM" id="SSF52540">
    <property type="entry name" value="P-loop containing nucleoside triphosphate hydrolases"/>
    <property type="match status" value="1"/>
</dbReference>
<name>A0A841ERG6_9BACT</name>
<evidence type="ECO:0000313" key="2">
    <source>
        <dbReference type="EMBL" id="MBB6002850.1"/>
    </source>
</evidence>
<gene>
    <name evidence="2" type="ORF">HNP25_001502</name>
</gene>